<feature type="transmembrane region" description="Helical" evidence="5">
    <location>
        <begin position="320"/>
        <end position="337"/>
    </location>
</feature>
<feature type="transmembrane region" description="Helical" evidence="5">
    <location>
        <begin position="12"/>
        <end position="33"/>
    </location>
</feature>
<evidence type="ECO:0000256" key="4">
    <source>
        <dbReference type="ARBA" id="ARBA00023136"/>
    </source>
</evidence>
<dbReference type="Pfam" id="PF00654">
    <property type="entry name" value="Voltage_CLC"/>
    <property type="match status" value="1"/>
</dbReference>
<feature type="transmembrane region" description="Helical" evidence="5">
    <location>
        <begin position="220"/>
        <end position="242"/>
    </location>
</feature>
<evidence type="ECO:0000313" key="6">
    <source>
        <dbReference type="EMBL" id="GGG49418.1"/>
    </source>
</evidence>
<dbReference type="InterPro" id="IPR014743">
    <property type="entry name" value="Cl-channel_core"/>
</dbReference>
<evidence type="ECO:0000256" key="5">
    <source>
        <dbReference type="SAM" id="Phobius"/>
    </source>
</evidence>
<feature type="transmembrane region" description="Helical" evidence="5">
    <location>
        <begin position="53"/>
        <end position="72"/>
    </location>
</feature>
<evidence type="ECO:0000256" key="1">
    <source>
        <dbReference type="ARBA" id="ARBA00004141"/>
    </source>
</evidence>
<evidence type="ECO:0000256" key="3">
    <source>
        <dbReference type="ARBA" id="ARBA00022989"/>
    </source>
</evidence>
<dbReference type="InterPro" id="IPR001807">
    <property type="entry name" value="ClC"/>
</dbReference>
<reference evidence="6" key="2">
    <citation type="submission" date="2020-09" db="EMBL/GenBank/DDBJ databases">
        <authorList>
            <person name="Sun Q."/>
            <person name="Zhou Y."/>
        </authorList>
    </citation>
    <scope>NUCLEOTIDE SEQUENCE</scope>
    <source>
        <strain evidence="6">CGMCC 1.12751</strain>
    </source>
</reference>
<dbReference type="AlphaFoldDB" id="A0A917LPP5"/>
<keyword evidence="7" id="KW-1185">Reference proteome</keyword>
<dbReference type="EMBL" id="BMFQ01000002">
    <property type="protein sequence ID" value="GGG49418.1"/>
    <property type="molecule type" value="Genomic_DNA"/>
</dbReference>
<proteinExistence type="predicted"/>
<protein>
    <submittedName>
        <fullName evidence="6">Permease</fullName>
    </submittedName>
</protein>
<name>A0A917LPP5_9FLAO</name>
<reference evidence="6" key="1">
    <citation type="journal article" date="2014" name="Int. J. Syst. Evol. Microbiol.">
        <title>Complete genome sequence of Corynebacterium casei LMG S-19264T (=DSM 44701T), isolated from a smear-ripened cheese.</title>
        <authorList>
            <consortium name="US DOE Joint Genome Institute (JGI-PGF)"/>
            <person name="Walter F."/>
            <person name="Albersmeier A."/>
            <person name="Kalinowski J."/>
            <person name="Ruckert C."/>
        </authorList>
    </citation>
    <scope>NUCLEOTIDE SEQUENCE</scope>
    <source>
        <strain evidence="6">CGMCC 1.12751</strain>
    </source>
</reference>
<feature type="transmembrane region" description="Helical" evidence="5">
    <location>
        <begin position="371"/>
        <end position="390"/>
    </location>
</feature>
<organism evidence="6 7">
    <name type="scientific">Bizionia arctica</name>
    <dbReference type="NCBI Taxonomy" id="1495645"/>
    <lineage>
        <taxon>Bacteria</taxon>
        <taxon>Pseudomonadati</taxon>
        <taxon>Bacteroidota</taxon>
        <taxon>Flavobacteriia</taxon>
        <taxon>Flavobacteriales</taxon>
        <taxon>Flavobacteriaceae</taxon>
        <taxon>Bizionia</taxon>
    </lineage>
</organism>
<feature type="transmembrane region" description="Helical" evidence="5">
    <location>
        <begin position="254"/>
        <end position="275"/>
    </location>
</feature>
<accession>A0A917LPP5</accession>
<dbReference type="Proteomes" id="UP000625976">
    <property type="component" value="Unassembled WGS sequence"/>
</dbReference>
<keyword evidence="3 5" id="KW-1133">Transmembrane helix</keyword>
<dbReference type="PRINTS" id="PR00762">
    <property type="entry name" value="CLCHANNEL"/>
</dbReference>
<dbReference type="PANTHER" id="PTHR43427:SF12">
    <property type="entry name" value="CHLORIDE TRANSPORTER"/>
    <property type="match status" value="1"/>
</dbReference>
<dbReference type="InterPro" id="IPR050368">
    <property type="entry name" value="ClC-type_chloride_channel"/>
</dbReference>
<comment type="subcellular location">
    <subcellularLocation>
        <location evidence="1">Membrane</location>
        <topology evidence="1">Multi-pass membrane protein</topology>
    </subcellularLocation>
</comment>
<dbReference type="RefSeq" id="WP_188464516.1">
    <property type="nucleotide sequence ID" value="NZ_BMFQ01000002.1"/>
</dbReference>
<keyword evidence="4 5" id="KW-0472">Membrane</keyword>
<dbReference type="Gene3D" id="1.10.3080.10">
    <property type="entry name" value="Clc chloride channel"/>
    <property type="match status" value="1"/>
</dbReference>
<evidence type="ECO:0000256" key="2">
    <source>
        <dbReference type="ARBA" id="ARBA00022692"/>
    </source>
</evidence>
<sequence length="440" mass="47334">MIKYLKDEKIIFYDVIKWFFLATLIGLGSGLLVASFLKLLNWGTVYSESFGKYFWIAPVFFVINIILIKYLAPDAQGHGTEKVIEAIHKKAGKIKVAVIPVKLITTLLTLFSGGSVGKEGPSAQMGGGLASLMADILKFNDDDRKKLVICGISGGFAAIFGTPISGAVFGIEVLFVGMILYDDLLPSFVSGITAYYVTTLMGVVRPEYHIDFTTGMTEFFILKIALAGIAFGVCSFIFIEIMNQTERISKRIKIHFLLKGLIGGSAVILVGTFFGTETLGLGTTTVNAIFSGAKIVWYLFILKIIITSITLNFGGSGGIVTPVFFVGATVGAFVGQITGHDPALFAAIGLVAVLGGTTNAPIAACIMGIELFGVAIAPYAALACIISFFITGNRSIYPTQILAMKKASHLTTVVGREIKLIDEEIEQEEIIQEIKEQNNK</sequence>
<comment type="caution">
    <text evidence="6">The sequence shown here is derived from an EMBL/GenBank/DDBJ whole genome shotgun (WGS) entry which is preliminary data.</text>
</comment>
<dbReference type="GO" id="GO:0016020">
    <property type="term" value="C:membrane"/>
    <property type="evidence" value="ECO:0007669"/>
    <property type="project" value="UniProtKB-SubCell"/>
</dbReference>
<dbReference type="GO" id="GO:0015108">
    <property type="term" value="F:chloride transmembrane transporter activity"/>
    <property type="evidence" value="ECO:0007669"/>
    <property type="project" value="InterPro"/>
</dbReference>
<dbReference type="SUPFAM" id="SSF81340">
    <property type="entry name" value="Clc chloride channel"/>
    <property type="match status" value="1"/>
</dbReference>
<feature type="transmembrane region" description="Helical" evidence="5">
    <location>
        <begin position="147"/>
        <end position="180"/>
    </location>
</feature>
<feature type="transmembrane region" description="Helical" evidence="5">
    <location>
        <begin position="343"/>
        <end position="364"/>
    </location>
</feature>
<gene>
    <name evidence="6" type="ORF">GCM10010976_20930</name>
</gene>
<keyword evidence="2 5" id="KW-0812">Transmembrane</keyword>
<dbReference type="PANTHER" id="PTHR43427">
    <property type="entry name" value="CHLORIDE CHANNEL PROTEIN CLC-E"/>
    <property type="match status" value="1"/>
</dbReference>
<evidence type="ECO:0000313" key="7">
    <source>
        <dbReference type="Proteomes" id="UP000625976"/>
    </source>
</evidence>